<evidence type="ECO:0008006" key="3">
    <source>
        <dbReference type="Google" id="ProtNLM"/>
    </source>
</evidence>
<organism evidence="1 2">
    <name type="scientific">Bonamia ostreae</name>
    <dbReference type="NCBI Taxonomy" id="126728"/>
    <lineage>
        <taxon>Eukaryota</taxon>
        <taxon>Sar</taxon>
        <taxon>Rhizaria</taxon>
        <taxon>Endomyxa</taxon>
        <taxon>Ascetosporea</taxon>
        <taxon>Haplosporida</taxon>
        <taxon>Bonamia</taxon>
    </lineage>
</organism>
<keyword evidence="2" id="KW-1185">Reference proteome</keyword>
<protein>
    <recommendedName>
        <fullName evidence="3">HAT C-terminal dimerisation domain-containing protein</fullName>
    </recommendedName>
</protein>
<sequence length="70" mass="8197">MKELFWEMCRFQLSFASSTAVEKRFFSRLSSSCNPSNRKAVNSCESCWLQPLRKVILKTKIGLFFRLTLV</sequence>
<dbReference type="EMBL" id="JBDODL010001364">
    <property type="protein sequence ID" value="MES1921456.1"/>
    <property type="molecule type" value="Genomic_DNA"/>
</dbReference>
<proteinExistence type="predicted"/>
<dbReference type="Proteomes" id="UP001439008">
    <property type="component" value="Unassembled WGS sequence"/>
</dbReference>
<name>A0ABV2AP48_9EUKA</name>
<comment type="caution">
    <text evidence="1">The sequence shown here is derived from an EMBL/GenBank/DDBJ whole genome shotgun (WGS) entry which is preliminary data.</text>
</comment>
<evidence type="ECO:0000313" key="2">
    <source>
        <dbReference type="Proteomes" id="UP001439008"/>
    </source>
</evidence>
<reference evidence="1 2" key="1">
    <citation type="journal article" date="2024" name="BMC Biol.">
        <title>Comparative genomics of Ascetosporea gives new insight into the evolutionary basis for animal parasitism in Rhizaria.</title>
        <authorList>
            <person name="Hiltunen Thoren M."/>
            <person name="Onut-Brannstrom I."/>
            <person name="Alfjorden A."/>
            <person name="Peckova H."/>
            <person name="Swords F."/>
            <person name="Hooper C."/>
            <person name="Holzer A.S."/>
            <person name="Bass D."/>
            <person name="Burki F."/>
        </authorList>
    </citation>
    <scope>NUCLEOTIDE SEQUENCE [LARGE SCALE GENOMIC DNA]</scope>
    <source>
        <strain evidence="1">20-A016</strain>
    </source>
</reference>
<gene>
    <name evidence="1" type="ORF">MHBO_002990</name>
</gene>
<evidence type="ECO:0000313" key="1">
    <source>
        <dbReference type="EMBL" id="MES1921456.1"/>
    </source>
</evidence>
<accession>A0ABV2AP48</accession>